<feature type="non-terminal residue" evidence="1">
    <location>
        <position position="401"/>
    </location>
</feature>
<proteinExistence type="predicted"/>
<protein>
    <submittedName>
        <fullName evidence="1">Uncharacterized protein</fullName>
    </submittedName>
</protein>
<name>A0ACC1JDY9_9FUNG</name>
<evidence type="ECO:0000313" key="2">
    <source>
        <dbReference type="Proteomes" id="UP001150603"/>
    </source>
</evidence>
<dbReference type="Proteomes" id="UP001150603">
    <property type="component" value="Unassembled WGS sequence"/>
</dbReference>
<sequence>MSSQYTGSSDTQASARLYELETTVSQIRDASAKTQQDHTRLEKRHNLALTELQDLQKSHSRLEQQYFETERQLQAASAQLDKAQRGNATLASQLEAKTRDLEVERERGQRRESELAEQLAVAKKKVTLQRRQTVTLGAPARTSSVGGNGGRNRMSMFAHDAPMSPPSPAFAERLAFSEDHDDGEVRRLQMKLRDAEGRAARMEGAAEQVRREAQLVAADLAQSQRKCDKLEVTVKQLNELNEGLREDNESYQMLLQMGTIKGGFKLNSGRGSFESRKYSMSPDETPSPARSTRNDLDNPLAQLDSFSGEHSTAGGAGLDLAAELDQALSVSGSSKAAELEDQLTRLKEELRKTKYERRHLADENKALSLYVNKILGRILASTDGLEAVLARDYDASALPKR</sequence>
<dbReference type="EMBL" id="JANBPW010000693">
    <property type="protein sequence ID" value="KAJ1948567.1"/>
    <property type="molecule type" value="Genomic_DNA"/>
</dbReference>
<comment type="caution">
    <text evidence="1">The sequence shown here is derived from an EMBL/GenBank/DDBJ whole genome shotgun (WGS) entry which is preliminary data.</text>
</comment>
<reference evidence="1" key="1">
    <citation type="submission" date="2022-07" db="EMBL/GenBank/DDBJ databases">
        <title>Phylogenomic reconstructions and comparative analyses of Kickxellomycotina fungi.</title>
        <authorList>
            <person name="Reynolds N.K."/>
            <person name="Stajich J.E."/>
            <person name="Barry K."/>
            <person name="Grigoriev I.V."/>
            <person name="Crous P."/>
            <person name="Smith M.E."/>
        </authorList>
    </citation>
    <scope>NUCLEOTIDE SEQUENCE</scope>
    <source>
        <strain evidence="1">NRRL 5244</strain>
    </source>
</reference>
<accession>A0ACC1JDY9</accession>
<keyword evidence="2" id="KW-1185">Reference proteome</keyword>
<gene>
    <name evidence="1" type="ORF">FBU59_001532</name>
</gene>
<organism evidence="1 2">
    <name type="scientific">Linderina macrospora</name>
    <dbReference type="NCBI Taxonomy" id="4868"/>
    <lineage>
        <taxon>Eukaryota</taxon>
        <taxon>Fungi</taxon>
        <taxon>Fungi incertae sedis</taxon>
        <taxon>Zoopagomycota</taxon>
        <taxon>Kickxellomycotina</taxon>
        <taxon>Kickxellomycetes</taxon>
        <taxon>Kickxellales</taxon>
        <taxon>Kickxellaceae</taxon>
        <taxon>Linderina</taxon>
    </lineage>
</organism>
<evidence type="ECO:0000313" key="1">
    <source>
        <dbReference type="EMBL" id="KAJ1948567.1"/>
    </source>
</evidence>